<organism evidence="1 2">
    <name type="scientific">Paenibacillus gansuensis</name>
    <dbReference type="NCBI Taxonomy" id="306542"/>
    <lineage>
        <taxon>Bacteria</taxon>
        <taxon>Bacillati</taxon>
        <taxon>Bacillota</taxon>
        <taxon>Bacilli</taxon>
        <taxon>Bacillales</taxon>
        <taxon>Paenibacillaceae</taxon>
        <taxon>Paenibacillus</taxon>
    </lineage>
</organism>
<evidence type="ECO:0000313" key="2">
    <source>
        <dbReference type="Proteomes" id="UP001597541"/>
    </source>
</evidence>
<proteinExistence type="predicted"/>
<dbReference type="EMBL" id="JBHUME010000013">
    <property type="protein sequence ID" value="MFD2614756.1"/>
    <property type="molecule type" value="Genomic_DNA"/>
</dbReference>
<dbReference type="RefSeq" id="WP_377605976.1">
    <property type="nucleotide sequence ID" value="NZ_JBHUME010000013.1"/>
</dbReference>
<dbReference type="InterPro" id="IPR023214">
    <property type="entry name" value="HAD_sf"/>
</dbReference>
<dbReference type="InterPro" id="IPR010033">
    <property type="entry name" value="HAD_SF_ppase_IIIC"/>
</dbReference>
<evidence type="ECO:0000313" key="1">
    <source>
        <dbReference type="EMBL" id="MFD2614756.1"/>
    </source>
</evidence>
<dbReference type="Gene3D" id="3.40.50.1000">
    <property type="entry name" value="HAD superfamily/HAD-like"/>
    <property type="match status" value="1"/>
</dbReference>
<sequence length="357" mass="41911">MIKCVIWDLDNTVWNGILSEDIEVTLRSGIVDILESFKQKGVVQTIASRNDMEVAKGKLKEMGIDKYFLYPQINWGNKVNSIQKFINGFHFKIEDILFVDDNEFERDQVRSKFSTINISDAKNLTEVFEIAKNLKRLDTTEAIERLELYALEEKRLINKENFSGTDIDFLRDSNIQIELLMANYEELDRIKELIDRTNQLNTTGYRYTKDQLKEMIDNPSYKLYIFKVSDKYGTYGRAALLILRVHLEKRVDIVQLIVSCRLLGRGVAQSLLYLAYLHALSINSTLLTCMFKRNQFNRQMILMFTSNKFKNEDFEKTEEANFFELDITCNKIYLPNWINFLNSENKEINKVLESIKK</sequence>
<dbReference type="NCBIfam" id="TIGR01681">
    <property type="entry name" value="HAD-SF-IIIC"/>
    <property type="match status" value="1"/>
</dbReference>
<dbReference type="NCBIfam" id="TIGR01686">
    <property type="entry name" value="FkbH"/>
    <property type="match status" value="1"/>
</dbReference>
<dbReference type="InterPro" id="IPR036412">
    <property type="entry name" value="HAD-like_sf"/>
</dbReference>
<dbReference type="InterPro" id="IPR010037">
    <property type="entry name" value="FkbH_domain"/>
</dbReference>
<accession>A0ABW5PHS9</accession>
<gene>
    <name evidence="1" type="ORF">ACFSUF_20285</name>
</gene>
<dbReference type="Proteomes" id="UP001597541">
    <property type="component" value="Unassembled WGS sequence"/>
</dbReference>
<name>A0ABW5PHS9_9BACL</name>
<dbReference type="SUPFAM" id="SSF55729">
    <property type="entry name" value="Acyl-CoA N-acyltransferases (Nat)"/>
    <property type="match status" value="1"/>
</dbReference>
<dbReference type="Pfam" id="PF13419">
    <property type="entry name" value="HAD_2"/>
    <property type="match status" value="1"/>
</dbReference>
<dbReference type="SUPFAM" id="SSF56784">
    <property type="entry name" value="HAD-like"/>
    <property type="match status" value="1"/>
</dbReference>
<keyword evidence="2" id="KW-1185">Reference proteome</keyword>
<dbReference type="InterPro" id="IPR016181">
    <property type="entry name" value="Acyl_CoA_acyltransferase"/>
</dbReference>
<comment type="caution">
    <text evidence="1">The sequence shown here is derived from an EMBL/GenBank/DDBJ whole genome shotgun (WGS) entry which is preliminary data.</text>
</comment>
<dbReference type="InterPro" id="IPR041492">
    <property type="entry name" value="HAD_2"/>
</dbReference>
<protein>
    <submittedName>
        <fullName evidence="1">HAD-IIIC family phosphatase</fullName>
    </submittedName>
</protein>
<reference evidence="2" key="1">
    <citation type="journal article" date="2019" name="Int. J. Syst. Evol. Microbiol.">
        <title>The Global Catalogue of Microorganisms (GCM) 10K type strain sequencing project: providing services to taxonomists for standard genome sequencing and annotation.</title>
        <authorList>
            <consortium name="The Broad Institute Genomics Platform"/>
            <consortium name="The Broad Institute Genome Sequencing Center for Infectious Disease"/>
            <person name="Wu L."/>
            <person name="Ma J."/>
        </authorList>
    </citation>
    <scope>NUCLEOTIDE SEQUENCE [LARGE SCALE GENOMIC DNA]</scope>
    <source>
        <strain evidence="2">KCTC 3950</strain>
    </source>
</reference>